<dbReference type="PROSITE" id="PS51257">
    <property type="entry name" value="PROKAR_LIPOPROTEIN"/>
    <property type="match status" value="1"/>
</dbReference>
<sequence length="234" mass="27185">MLRADFPNISSVSIASCPLGDFFTAQCAEIGSCLQKCLPCVVYELKKIWQKAGIPFINTDKHIRDKIVDLKKKRKDLNKHRNHSSTNLVLKREQFSRMLEEVFDIISQKNCEGIIMKDKTKDIKTRREDADFLNDQKGVHVQKMLGKDKISQKFLKNKTKREMKIKNQRTKESIRKQKELVTEKYENTTKILNTLDDNQDKEYLQSSRKIRKSYVVPLIVPKNIGKDLAPTASQ</sequence>
<dbReference type="Proteomes" id="UP001652625">
    <property type="component" value="Chromosome 09"/>
</dbReference>
<gene>
    <name evidence="2" type="primary">LOC136084524</name>
</gene>
<name>A0ABM4CG39_HYDVU</name>
<dbReference type="GeneID" id="136084524"/>
<organism evidence="1 2">
    <name type="scientific">Hydra vulgaris</name>
    <name type="common">Hydra</name>
    <name type="synonym">Hydra attenuata</name>
    <dbReference type="NCBI Taxonomy" id="6087"/>
    <lineage>
        <taxon>Eukaryota</taxon>
        <taxon>Metazoa</taxon>
        <taxon>Cnidaria</taxon>
        <taxon>Hydrozoa</taxon>
        <taxon>Hydroidolina</taxon>
        <taxon>Anthoathecata</taxon>
        <taxon>Aplanulata</taxon>
        <taxon>Hydridae</taxon>
        <taxon>Hydra</taxon>
    </lineage>
</organism>
<evidence type="ECO:0000313" key="2">
    <source>
        <dbReference type="RefSeq" id="XP_065660687.1"/>
    </source>
</evidence>
<dbReference type="RefSeq" id="XP_065660687.1">
    <property type="nucleotide sequence ID" value="XM_065804615.1"/>
</dbReference>
<accession>A0ABM4CG39</accession>
<evidence type="ECO:0000313" key="1">
    <source>
        <dbReference type="Proteomes" id="UP001652625"/>
    </source>
</evidence>
<keyword evidence="1" id="KW-1185">Reference proteome</keyword>
<proteinExistence type="predicted"/>
<reference evidence="2" key="1">
    <citation type="submission" date="2025-08" db="UniProtKB">
        <authorList>
            <consortium name="RefSeq"/>
        </authorList>
    </citation>
    <scope>IDENTIFICATION</scope>
</reference>
<protein>
    <submittedName>
        <fullName evidence="2">Uncharacterized protein LOC136084524 isoform X1</fullName>
    </submittedName>
</protein>